<dbReference type="InterPro" id="IPR015655">
    <property type="entry name" value="PP2C"/>
</dbReference>
<accession>A0ABQ3WFQ9</accession>
<sequence>MTSPVRITAAAGTHVGRVRRRNEDSYYLGEFLVAVADGLGGHVAGDLASSTAIEALKPYDREVDPADLADTLGEAVASADRALRRKVREQPESAGMGTTMVALLRSGTAAVVANVGDSRVYLMRDGSLARITEDHTYRFLVAAADAIPELPGRLARFLDGRKDGRSPDLTAVSLSPGDRVLLCTDGLSSYVPEPVIRDALRSAASPEQATEALISGTLDRGAPDNVTVLVLEARAERHIRPSLGGFEPSPRSPR</sequence>
<dbReference type="SUPFAM" id="SSF81606">
    <property type="entry name" value="PP2C-like"/>
    <property type="match status" value="1"/>
</dbReference>
<dbReference type="PANTHER" id="PTHR47992">
    <property type="entry name" value="PROTEIN PHOSPHATASE"/>
    <property type="match status" value="1"/>
</dbReference>
<evidence type="ECO:0000313" key="2">
    <source>
        <dbReference type="EMBL" id="GID44660.1"/>
    </source>
</evidence>
<dbReference type="Pfam" id="PF13672">
    <property type="entry name" value="PP2C_2"/>
    <property type="match status" value="1"/>
</dbReference>
<dbReference type="SMART" id="SM00332">
    <property type="entry name" value="PP2Cc"/>
    <property type="match status" value="1"/>
</dbReference>
<comment type="caution">
    <text evidence="2">The sequence shown here is derived from an EMBL/GenBank/DDBJ whole genome shotgun (WGS) entry which is preliminary data.</text>
</comment>
<dbReference type="Gene3D" id="3.60.40.10">
    <property type="entry name" value="PPM-type phosphatase domain"/>
    <property type="match status" value="1"/>
</dbReference>
<gene>
    <name evidence="2" type="ORF">Aca07nite_19350</name>
</gene>
<dbReference type="PROSITE" id="PS51746">
    <property type="entry name" value="PPM_2"/>
    <property type="match status" value="1"/>
</dbReference>
<dbReference type="CDD" id="cd00143">
    <property type="entry name" value="PP2Cc"/>
    <property type="match status" value="1"/>
</dbReference>
<organism evidence="2">
    <name type="scientific">Actinoplanes campanulatus</name>
    <dbReference type="NCBI Taxonomy" id="113559"/>
    <lineage>
        <taxon>Bacteria</taxon>
        <taxon>Bacillati</taxon>
        <taxon>Actinomycetota</taxon>
        <taxon>Actinomycetes</taxon>
        <taxon>Micromonosporales</taxon>
        <taxon>Micromonosporaceae</taxon>
        <taxon>Actinoplanes</taxon>
    </lineage>
</organism>
<dbReference type="InterPro" id="IPR036457">
    <property type="entry name" value="PPM-type-like_dom_sf"/>
</dbReference>
<protein>
    <recommendedName>
        <fullName evidence="1">PPM-type phosphatase domain-containing protein</fullName>
    </recommendedName>
</protein>
<proteinExistence type="predicted"/>
<name>A0ABQ3WFQ9_9ACTN</name>
<reference evidence="2" key="1">
    <citation type="submission" date="2021-01" db="EMBL/GenBank/DDBJ databases">
        <title>Whole genome shotgun sequence of Actinoplanes capillaceus NBRC 16408.</title>
        <authorList>
            <person name="Komaki H."/>
            <person name="Tamura T."/>
        </authorList>
    </citation>
    <scope>NUCLEOTIDE SEQUENCE [LARGE SCALE GENOMIC DNA]</scope>
    <source>
        <strain evidence="2">NBRC 16408</strain>
    </source>
</reference>
<dbReference type="EMBL" id="BOMF01000035">
    <property type="protein sequence ID" value="GID44660.1"/>
    <property type="molecule type" value="Genomic_DNA"/>
</dbReference>
<dbReference type="InterPro" id="IPR001932">
    <property type="entry name" value="PPM-type_phosphatase-like_dom"/>
</dbReference>
<dbReference type="SMART" id="SM00331">
    <property type="entry name" value="PP2C_SIG"/>
    <property type="match status" value="1"/>
</dbReference>
<evidence type="ECO:0000259" key="1">
    <source>
        <dbReference type="PROSITE" id="PS51746"/>
    </source>
</evidence>
<feature type="domain" description="PPM-type phosphatase" evidence="1">
    <location>
        <begin position="7"/>
        <end position="233"/>
    </location>
</feature>
<dbReference type="RefSeq" id="WP_204295263.1">
    <property type="nucleotide sequence ID" value="NZ_BAAAGQ010000007.1"/>
</dbReference>